<dbReference type="Proteomes" id="UP001153069">
    <property type="component" value="Unassembled WGS sequence"/>
</dbReference>
<dbReference type="GO" id="GO:0016020">
    <property type="term" value="C:membrane"/>
    <property type="evidence" value="ECO:0007669"/>
    <property type="project" value="UniProtKB-SubCell"/>
</dbReference>
<organism evidence="14 15">
    <name type="scientific">Seminavis robusta</name>
    <dbReference type="NCBI Taxonomy" id="568900"/>
    <lineage>
        <taxon>Eukaryota</taxon>
        <taxon>Sar</taxon>
        <taxon>Stramenopiles</taxon>
        <taxon>Ochrophyta</taxon>
        <taxon>Bacillariophyta</taxon>
        <taxon>Bacillariophyceae</taxon>
        <taxon>Bacillariophycidae</taxon>
        <taxon>Naviculales</taxon>
        <taxon>Naviculaceae</taxon>
        <taxon>Seminavis</taxon>
    </lineage>
</organism>
<keyword evidence="4 12" id="KW-1133">Transmembrane helix</keyword>
<evidence type="ECO:0000256" key="2">
    <source>
        <dbReference type="ARBA" id="ARBA00022448"/>
    </source>
</evidence>
<dbReference type="OrthoDB" id="203830at2759"/>
<dbReference type="InterPro" id="IPR001320">
    <property type="entry name" value="Iontro_rcpt_C"/>
</dbReference>
<feature type="transmembrane region" description="Helical" evidence="12">
    <location>
        <begin position="385"/>
        <end position="407"/>
    </location>
</feature>
<protein>
    <submittedName>
        <fullName evidence="14">Glutamate receptor</fullName>
    </submittedName>
</protein>
<evidence type="ECO:0000256" key="5">
    <source>
        <dbReference type="ARBA" id="ARBA00023065"/>
    </source>
</evidence>
<keyword evidence="5" id="KW-0406">Ion transport</keyword>
<dbReference type="Gene3D" id="1.10.287.70">
    <property type="match status" value="1"/>
</dbReference>
<keyword evidence="9" id="KW-1071">Ligand-gated ion channel</keyword>
<evidence type="ECO:0000256" key="9">
    <source>
        <dbReference type="ARBA" id="ARBA00023286"/>
    </source>
</evidence>
<name>A0A9N8EKK7_9STRA</name>
<feature type="region of interest" description="Disordered" evidence="11">
    <location>
        <begin position="695"/>
        <end position="742"/>
    </location>
</feature>
<evidence type="ECO:0000313" key="14">
    <source>
        <dbReference type="EMBL" id="CAB9520799.1"/>
    </source>
</evidence>
<evidence type="ECO:0000256" key="7">
    <source>
        <dbReference type="ARBA" id="ARBA00023170"/>
    </source>
</evidence>
<dbReference type="PANTHER" id="PTHR18966">
    <property type="entry name" value="IONOTROPIC GLUTAMATE RECEPTOR"/>
    <property type="match status" value="1"/>
</dbReference>
<reference evidence="14" key="1">
    <citation type="submission" date="2020-06" db="EMBL/GenBank/DDBJ databases">
        <authorList>
            <consortium name="Plant Systems Biology data submission"/>
        </authorList>
    </citation>
    <scope>NUCLEOTIDE SEQUENCE</scope>
    <source>
        <strain evidence="14">D6</strain>
    </source>
</reference>
<evidence type="ECO:0000256" key="8">
    <source>
        <dbReference type="ARBA" id="ARBA00023180"/>
    </source>
</evidence>
<evidence type="ECO:0000256" key="6">
    <source>
        <dbReference type="ARBA" id="ARBA00023136"/>
    </source>
</evidence>
<evidence type="ECO:0000256" key="11">
    <source>
        <dbReference type="SAM" id="MobiDB-lite"/>
    </source>
</evidence>
<dbReference type="EMBL" id="CAICTM010001133">
    <property type="protein sequence ID" value="CAB9520799.1"/>
    <property type="molecule type" value="Genomic_DNA"/>
</dbReference>
<sequence length="742" mass="82107">MKSPQNAVTSKWHRFLQEDGTSPLLDPAKPNGYEGCPCLTFDQLANYNLDYSTNIKAISFLGTGYENPAEYGLGCSAHDAAVPECSNVGDCVTKIPLPDNCDKSWCRRAWCYVDSNSCSVEKAQSSLWESKSLAYSYAACGFMDSYTSSDRLRDLQNRTLRVAFNSNSGGWQGAYNEEGHFAMNAQWYGPLIDFVSDAAILGGFELEATVPPEWLRNSSKAFFGGSAFDLCIYAVSLGYLDMCVAGYTVTTKRASVTSFFELTSDPVYLLTFAGEEQRTNLEDFVYALKTIFTPFTGGAWAMIVMFVLPVMALLMWFHEHGVPGSAFPRTRPFQEIDKETGEAKIKHRPIRLTTQLFQALYMSFLSFTSESYDISVITAGGKIHLLGIFSFLILVLAVYTANLAAILTTSAQSTAVETVEEALQAGYNFCANRKLALTIMKLYTIDPARFAVDPESEGGDGMPGFNCARCQGRQRAIDFMKQDHNDPSLYCDAAFVTLQELEVMHQFGLHCNKTVVGNILTFNTFGMPLGSSIASPMSSWLYKMKYEGLLTQKLNEAQPANQCAAASQQNEGIGLTVQQLTGIWVIVFTFALGGLIAKAVNYYQRRNKSSSFSQLVWHYDQWGRPIPNLELDDWRKESIPPVDRRRTSVVLPSTIPGRRSGGSNGLHSLSYHSHMYSSDFAYPDDDNTCSKEEVAVHLEEKDEQAPSTQPEPWGGVDSASFATDQADSAFEDADEITQKVSC</sequence>
<dbReference type="SUPFAM" id="SSF81324">
    <property type="entry name" value="Voltage-gated potassium channels"/>
    <property type="match status" value="1"/>
</dbReference>
<keyword evidence="7 14" id="KW-0675">Receptor</keyword>
<feature type="transmembrane region" description="Helical" evidence="12">
    <location>
        <begin position="298"/>
        <end position="317"/>
    </location>
</feature>
<keyword evidence="10" id="KW-0407">Ion channel</keyword>
<keyword evidence="3 12" id="KW-0812">Transmembrane</keyword>
<keyword evidence="8" id="KW-0325">Glycoprotein</keyword>
<comment type="subcellular location">
    <subcellularLocation>
        <location evidence="1">Membrane</location>
        <topology evidence="1">Multi-pass membrane protein</topology>
    </subcellularLocation>
</comment>
<comment type="caution">
    <text evidence="14">The sequence shown here is derived from an EMBL/GenBank/DDBJ whole genome shotgun (WGS) entry which is preliminary data.</text>
</comment>
<dbReference type="GO" id="GO:0015276">
    <property type="term" value="F:ligand-gated monoatomic ion channel activity"/>
    <property type="evidence" value="ECO:0007669"/>
    <property type="project" value="InterPro"/>
</dbReference>
<feature type="compositionally biased region" description="Basic and acidic residues" evidence="11">
    <location>
        <begin position="695"/>
        <end position="704"/>
    </location>
</feature>
<evidence type="ECO:0000256" key="1">
    <source>
        <dbReference type="ARBA" id="ARBA00004141"/>
    </source>
</evidence>
<keyword evidence="2" id="KW-0813">Transport</keyword>
<dbReference type="Pfam" id="PF00060">
    <property type="entry name" value="Lig_chan"/>
    <property type="match status" value="1"/>
</dbReference>
<keyword evidence="6 12" id="KW-0472">Membrane</keyword>
<evidence type="ECO:0000256" key="12">
    <source>
        <dbReference type="SAM" id="Phobius"/>
    </source>
</evidence>
<evidence type="ECO:0000313" key="15">
    <source>
        <dbReference type="Proteomes" id="UP001153069"/>
    </source>
</evidence>
<feature type="domain" description="Ionotropic glutamate receptor C-terminal" evidence="13">
    <location>
        <begin position="300"/>
        <end position="588"/>
    </location>
</feature>
<evidence type="ECO:0000256" key="4">
    <source>
        <dbReference type="ARBA" id="ARBA00022989"/>
    </source>
</evidence>
<dbReference type="AlphaFoldDB" id="A0A9N8EKK7"/>
<keyword evidence="15" id="KW-1185">Reference proteome</keyword>
<proteinExistence type="predicted"/>
<accession>A0A9N8EKK7</accession>
<gene>
    <name evidence="14" type="ORF">SEMRO_1135_G245100.1</name>
</gene>
<evidence type="ECO:0000256" key="10">
    <source>
        <dbReference type="ARBA" id="ARBA00023303"/>
    </source>
</evidence>
<evidence type="ECO:0000259" key="13">
    <source>
        <dbReference type="Pfam" id="PF00060"/>
    </source>
</evidence>
<feature type="transmembrane region" description="Helical" evidence="12">
    <location>
        <begin position="583"/>
        <end position="603"/>
    </location>
</feature>
<evidence type="ECO:0000256" key="3">
    <source>
        <dbReference type="ARBA" id="ARBA00022692"/>
    </source>
</evidence>
<dbReference type="InterPro" id="IPR015683">
    <property type="entry name" value="Ionotropic_Glu_rcpt"/>
</dbReference>